<dbReference type="WBParaSite" id="DME_0000465001-mRNA-1">
    <property type="protein sequence ID" value="DME_0000465001-mRNA-1"/>
    <property type="gene ID" value="DME_0000465001"/>
</dbReference>
<dbReference type="Pfam" id="PF03949">
    <property type="entry name" value="Malic_M"/>
    <property type="match status" value="1"/>
</dbReference>
<name>A0A0N4UBQ4_DRAME</name>
<evidence type="ECO:0000313" key="4">
    <source>
        <dbReference type="Proteomes" id="UP000274756"/>
    </source>
</evidence>
<dbReference type="Proteomes" id="UP000274756">
    <property type="component" value="Unassembled WGS sequence"/>
</dbReference>
<dbReference type="GO" id="GO:0004473">
    <property type="term" value="F:malate dehydrogenase (decarboxylating) (NADP+) activity"/>
    <property type="evidence" value="ECO:0007669"/>
    <property type="project" value="TreeGrafter"/>
</dbReference>
<protein>
    <submittedName>
        <fullName evidence="5">Malic_M domain-containing protein</fullName>
    </submittedName>
</protein>
<evidence type="ECO:0000313" key="5">
    <source>
        <dbReference type="WBParaSite" id="DME_0000465001-mRNA-1"/>
    </source>
</evidence>
<dbReference type="STRING" id="318479.A0A0N4UBQ4"/>
<dbReference type="GO" id="GO:0051287">
    <property type="term" value="F:NAD binding"/>
    <property type="evidence" value="ECO:0007669"/>
    <property type="project" value="InterPro"/>
</dbReference>
<sequence>MQGRVLFASGSPFPNVELNGKIFKPGQGNNSYIFPGVALGIILFKKVASCVSDHDYSVGRIFPHLKRVREISVQIAVKIAKHCYNNPRHWVKFYRSEPIRKS</sequence>
<dbReference type="OrthoDB" id="5365701at2759"/>
<feature type="domain" description="Malic enzyme NAD-binding" evidence="1">
    <location>
        <begin position="2"/>
        <end position="45"/>
    </location>
</feature>
<organism evidence="3 5">
    <name type="scientific">Dracunculus medinensis</name>
    <name type="common">Guinea worm</name>
    <dbReference type="NCBI Taxonomy" id="318479"/>
    <lineage>
        <taxon>Eukaryota</taxon>
        <taxon>Metazoa</taxon>
        <taxon>Ecdysozoa</taxon>
        <taxon>Nematoda</taxon>
        <taxon>Chromadorea</taxon>
        <taxon>Rhabditida</taxon>
        <taxon>Spirurina</taxon>
        <taxon>Dracunculoidea</taxon>
        <taxon>Dracunculidae</taxon>
        <taxon>Dracunculus</taxon>
    </lineage>
</organism>
<dbReference type="Proteomes" id="UP000038040">
    <property type="component" value="Unplaced"/>
</dbReference>
<proteinExistence type="predicted"/>
<keyword evidence="4" id="KW-1185">Reference proteome</keyword>
<dbReference type="PANTHER" id="PTHR23406">
    <property type="entry name" value="MALIC ENZYME-RELATED"/>
    <property type="match status" value="1"/>
</dbReference>
<dbReference type="PANTHER" id="PTHR23406:SF90">
    <property type="entry name" value="MALIC ENZYME-RELATED"/>
    <property type="match status" value="1"/>
</dbReference>
<dbReference type="InterPro" id="IPR012302">
    <property type="entry name" value="Malic_NAD-bd"/>
</dbReference>
<dbReference type="Gene3D" id="3.40.50.720">
    <property type="entry name" value="NAD(P)-binding Rossmann-like Domain"/>
    <property type="match status" value="1"/>
</dbReference>
<dbReference type="AlphaFoldDB" id="A0A0N4UBQ4"/>
<dbReference type="EMBL" id="UYYG01001169">
    <property type="protein sequence ID" value="VDN58560.1"/>
    <property type="molecule type" value="Genomic_DNA"/>
</dbReference>
<accession>A0A0N4UBQ4</accession>
<evidence type="ECO:0000313" key="2">
    <source>
        <dbReference type="EMBL" id="VDN58560.1"/>
    </source>
</evidence>
<dbReference type="InterPro" id="IPR036291">
    <property type="entry name" value="NAD(P)-bd_dom_sf"/>
</dbReference>
<reference evidence="5" key="1">
    <citation type="submission" date="2017-02" db="UniProtKB">
        <authorList>
            <consortium name="WormBaseParasite"/>
        </authorList>
    </citation>
    <scope>IDENTIFICATION</scope>
</reference>
<reference evidence="2 4" key="2">
    <citation type="submission" date="2018-11" db="EMBL/GenBank/DDBJ databases">
        <authorList>
            <consortium name="Pathogen Informatics"/>
        </authorList>
    </citation>
    <scope>NUCLEOTIDE SEQUENCE [LARGE SCALE GENOMIC DNA]</scope>
</reference>
<dbReference type="SUPFAM" id="SSF51735">
    <property type="entry name" value="NAD(P)-binding Rossmann-fold domains"/>
    <property type="match status" value="1"/>
</dbReference>
<gene>
    <name evidence="2" type="ORF">DME_LOCUS8533</name>
</gene>
<evidence type="ECO:0000259" key="1">
    <source>
        <dbReference type="Pfam" id="PF03949"/>
    </source>
</evidence>
<evidence type="ECO:0000313" key="3">
    <source>
        <dbReference type="Proteomes" id="UP000038040"/>
    </source>
</evidence>
<dbReference type="GO" id="GO:0006108">
    <property type="term" value="P:malate metabolic process"/>
    <property type="evidence" value="ECO:0007669"/>
    <property type="project" value="TreeGrafter"/>
</dbReference>
<dbReference type="GO" id="GO:0005739">
    <property type="term" value="C:mitochondrion"/>
    <property type="evidence" value="ECO:0007669"/>
    <property type="project" value="TreeGrafter"/>
</dbReference>